<evidence type="ECO:0000313" key="3">
    <source>
        <dbReference type="RefSeq" id="XP_010442812.1"/>
    </source>
</evidence>
<organism evidence="2 3">
    <name type="scientific">Camelina sativa</name>
    <name type="common">False flax</name>
    <name type="synonym">Myagrum sativum</name>
    <dbReference type="NCBI Taxonomy" id="90675"/>
    <lineage>
        <taxon>Eukaryota</taxon>
        <taxon>Viridiplantae</taxon>
        <taxon>Streptophyta</taxon>
        <taxon>Embryophyta</taxon>
        <taxon>Tracheophyta</taxon>
        <taxon>Spermatophyta</taxon>
        <taxon>Magnoliopsida</taxon>
        <taxon>eudicotyledons</taxon>
        <taxon>Gunneridae</taxon>
        <taxon>Pentapetalae</taxon>
        <taxon>rosids</taxon>
        <taxon>malvids</taxon>
        <taxon>Brassicales</taxon>
        <taxon>Brassicaceae</taxon>
        <taxon>Camelineae</taxon>
        <taxon>Camelina</taxon>
    </lineage>
</organism>
<evidence type="ECO:0000256" key="1">
    <source>
        <dbReference type="SAM" id="MobiDB-lite"/>
    </source>
</evidence>
<feature type="compositionally biased region" description="Basic residues" evidence="1">
    <location>
        <begin position="365"/>
        <end position="374"/>
    </location>
</feature>
<name>A0ABM0UL93_CAMSA</name>
<reference evidence="3" key="2">
    <citation type="submission" date="2025-08" db="UniProtKB">
        <authorList>
            <consortium name="RefSeq"/>
        </authorList>
    </citation>
    <scope>IDENTIFICATION</scope>
    <source>
        <tissue evidence="3">Leaf</tissue>
    </source>
</reference>
<protein>
    <submittedName>
        <fullName evidence="3">Uncharacterized protein LOC104725784</fullName>
    </submittedName>
</protein>
<dbReference type="Gene3D" id="3.30.70.100">
    <property type="match status" value="1"/>
</dbReference>
<feature type="compositionally biased region" description="Polar residues" evidence="1">
    <location>
        <begin position="323"/>
        <end position="364"/>
    </location>
</feature>
<feature type="compositionally biased region" description="Basic and acidic residues" evidence="1">
    <location>
        <begin position="284"/>
        <end position="297"/>
    </location>
</feature>
<reference evidence="2" key="1">
    <citation type="journal article" date="2014" name="Nat. Commun.">
        <title>The emerging biofuel crop Camelina sativa retains a highly undifferentiated hexaploid genome structure.</title>
        <authorList>
            <person name="Kagale S."/>
            <person name="Koh C."/>
            <person name="Nixon J."/>
            <person name="Bollina V."/>
            <person name="Clarke W.E."/>
            <person name="Tuteja R."/>
            <person name="Spillane C."/>
            <person name="Robinson S.J."/>
            <person name="Links M.G."/>
            <person name="Clarke C."/>
            <person name="Higgins E.E."/>
            <person name="Huebert T."/>
            <person name="Sharpe A.G."/>
            <person name="Parkin I.A."/>
        </authorList>
    </citation>
    <scope>NUCLEOTIDE SEQUENCE [LARGE SCALE GENOMIC DNA]</scope>
    <source>
        <strain evidence="2">cv. DH55</strain>
    </source>
</reference>
<evidence type="ECO:0000313" key="2">
    <source>
        <dbReference type="Proteomes" id="UP000694864"/>
    </source>
</evidence>
<feature type="region of interest" description="Disordered" evidence="1">
    <location>
        <begin position="277"/>
        <end position="374"/>
    </location>
</feature>
<gene>
    <name evidence="3" type="primary">LOC104725784</name>
</gene>
<dbReference type="Proteomes" id="UP000694864">
    <property type="component" value="Chromosome 11"/>
</dbReference>
<dbReference type="RefSeq" id="XP_010442812.1">
    <property type="nucleotide sequence ID" value="XM_010444510.2"/>
</dbReference>
<proteinExistence type="predicted"/>
<accession>A0ABM0UL93</accession>
<sequence>MQHEETVEFKMDVSDENIRREAMRLVWMVSGVTFVDIKVKGILKVKGIFDKMELGIKLQEIDDSVDIINPMGNPAQSRIPGLSTVYSYLTTPKVQEILVFKFKVLNESIIPYIMEVIWEFSGVTSVEVKGDDQVEVNGEEFSKIAMAKKLKDIDESVSAIIKAEPGVQAAPNNGTSYGTKITNALSSFHMPYAPMRVPPPAPVRPPPAPVYARGCGKSYDDGFNKPNQQPILNAVAARVRDFVYKPNTNKFKHHAEIIGRNKPQPQVKDQEQEGGMFGFFGKKQQPDQKDKCAREIPKPQVVNKEPSASTSKSGTSKKEGETQYTWDPSSLVTGLTTMNPFQTENTNSQMTSSQTNGSTQNQHSTQKKYQYRTE</sequence>
<dbReference type="GeneID" id="104725784"/>
<keyword evidence="2" id="KW-1185">Reference proteome</keyword>